<evidence type="ECO:0000256" key="1">
    <source>
        <dbReference type="SAM" id="MobiDB-lite"/>
    </source>
</evidence>
<feature type="transmembrane region" description="Helical" evidence="2">
    <location>
        <begin position="30"/>
        <end position="52"/>
    </location>
</feature>
<comment type="caution">
    <text evidence="3">The sequence shown here is derived from an EMBL/GenBank/DDBJ whole genome shotgun (WGS) entry which is preliminary data.</text>
</comment>
<protein>
    <submittedName>
        <fullName evidence="3">DUF3105 domain-containing protein</fullName>
    </submittedName>
</protein>
<gene>
    <name evidence="3" type="ORF">GV791_12245</name>
</gene>
<dbReference type="EMBL" id="JAAGVB010000016">
    <property type="protein sequence ID" value="NEW33324.1"/>
    <property type="molecule type" value="Genomic_DNA"/>
</dbReference>
<proteinExistence type="predicted"/>
<sequence length="258" mass="27722">MPRRRDAPPSRGKTRPGAVRGLGRSRQFPWLSIAGSAVVLALIAVLAIDLVPDYQRSAERARFLPDAENPDPSVNIDGVLRVDYPPAKHVQSPQRVAYEITPPLGGPHDQYWATCTGVVYSQPLRPENAVHSLEHGAVWITYSPQRLSAGDIEELSSKVEGEQYMMMSPHPALSAPVVVQSWGRQLTVDSVADERIDRFVSALRQNPNTHPEPGASCSTIPGGFDPDQPPPAETEPPGPDAVPVGQAGDEPQGGNGGN</sequence>
<feature type="region of interest" description="Disordered" evidence="1">
    <location>
        <begin position="204"/>
        <end position="258"/>
    </location>
</feature>
<dbReference type="Pfam" id="PF11303">
    <property type="entry name" value="DUF3105"/>
    <property type="match status" value="1"/>
</dbReference>
<evidence type="ECO:0000256" key="2">
    <source>
        <dbReference type="SAM" id="Phobius"/>
    </source>
</evidence>
<dbReference type="AlphaFoldDB" id="A0A6P1CPN2"/>
<feature type="compositionally biased region" description="Pro residues" evidence="1">
    <location>
        <begin position="227"/>
        <end position="240"/>
    </location>
</feature>
<accession>A0A6P1CPN2</accession>
<dbReference type="Proteomes" id="UP000471166">
    <property type="component" value="Unassembled WGS sequence"/>
</dbReference>
<keyword evidence="2" id="KW-0812">Transmembrane</keyword>
<name>A0A6P1CPN2_9NOCA</name>
<reference evidence="3 4" key="1">
    <citation type="submission" date="2020-01" db="EMBL/GenBank/DDBJ databases">
        <title>Genetics and antimicrobial susceptibilities of Nocardia species isolated from the soil; a comparison with species isolated from humans.</title>
        <authorList>
            <person name="Carrasco G."/>
            <person name="Monzon S."/>
            <person name="Sansegundo M."/>
            <person name="Garcia E."/>
            <person name="Garrido N."/>
            <person name="Medina M.J."/>
            <person name="Villalon P."/>
            <person name="Ramirez-Arocha A.C."/>
            <person name="Jimenez P."/>
            <person name="Cuesta I."/>
            <person name="Valdezate S."/>
        </authorList>
    </citation>
    <scope>NUCLEOTIDE SEQUENCE [LARGE SCALE GENOMIC DNA]</scope>
    <source>
        <strain evidence="3 4">CNM20110626</strain>
    </source>
</reference>
<dbReference type="InterPro" id="IPR021454">
    <property type="entry name" value="DUF3105"/>
</dbReference>
<evidence type="ECO:0000313" key="4">
    <source>
        <dbReference type="Proteomes" id="UP000471166"/>
    </source>
</evidence>
<keyword evidence="2" id="KW-0472">Membrane</keyword>
<organism evidence="3 4">
    <name type="scientific">Nocardia cyriacigeorgica</name>
    <dbReference type="NCBI Taxonomy" id="135487"/>
    <lineage>
        <taxon>Bacteria</taxon>
        <taxon>Bacillati</taxon>
        <taxon>Actinomycetota</taxon>
        <taxon>Actinomycetes</taxon>
        <taxon>Mycobacteriales</taxon>
        <taxon>Nocardiaceae</taxon>
        <taxon>Nocardia</taxon>
    </lineage>
</organism>
<evidence type="ECO:0000313" key="3">
    <source>
        <dbReference type="EMBL" id="NEW33324.1"/>
    </source>
</evidence>
<keyword evidence="2" id="KW-1133">Transmembrane helix</keyword>
<dbReference type="RefSeq" id="WP_163844474.1">
    <property type="nucleotide sequence ID" value="NZ_AP026975.1"/>
</dbReference>